<dbReference type="PANTHER" id="PTHR32182:SF0">
    <property type="entry name" value="DNA REPLICATION AND REPAIR PROTEIN RECF"/>
    <property type="match status" value="1"/>
</dbReference>
<accession>A0ABY4V851</accession>
<organism evidence="3 4">
    <name type="scientific">Microbulbifer variabilis</name>
    <dbReference type="NCBI Taxonomy" id="266805"/>
    <lineage>
        <taxon>Bacteria</taxon>
        <taxon>Pseudomonadati</taxon>
        <taxon>Pseudomonadota</taxon>
        <taxon>Gammaproteobacteria</taxon>
        <taxon>Cellvibrionales</taxon>
        <taxon>Microbulbiferaceae</taxon>
        <taxon>Microbulbifer</taxon>
    </lineage>
</organism>
<dbReference type="Proteomes" id="UP001055658">
    <property type="component" value="Chromosome"/>
</dbReference>
<dbReference type="InterPro" id="IPR038729">
    <property type="entry name" value="Rad50/SbcC_AAA"/>
</dbReference>
<proteinExistence type="predicted"/>
<name>A0ABY4V851_9GAMM</name>
<reference evidence="3" key="1">
    <citation type="submission" date="2022-02" db="EMBL/GenBank/DDBJ databases">
        <title>Coral-associated bacteria.</title>
        <authorList>
            <person name="Tang K."/>
            <person name="Wang X."/>
        </authorList>
    </citation>
    <scope>NUCLEOTIDE SEQUENCE</scope>
    <source>
        <strain evidence="3">SCSIO 43006</strain>
    </source>
</reference>
<dbReference type="Gene3D" id="3.40.50.300">
    <property type="entry name" value="P-loop containing nucleotide triphosphate hydrolases"/>
    <property type="match status" value="2"/>
</dbReference>
<evidence type="ECO:0000313" key="4">
    <source>
        <dbReference type="Proteomes" id="UP001055658"/>
    </source>
</evidence>
<keyword evidence="4" id="KW-1185">Reference proteome</keyword>
<evidence type="ECO:0000259" key="1">
    <source>
        <dbReference type="Pfam" id="PF13304"/>
    </source>
</evidence>
<protein>
    <submittedName>
        <fullName evidence="3">AAA family ATPase</fullName>
    </submittedName>
</protein>
<dbReference type="Pfam" id="PF13304">
    <property type="entry name" value="AAA_21"/>
    <property type="match status" value="1"/>
</dbReference>
<dbReference type="SUPFAM" id="SSF52540">
    <property type="entry name" value="P-loop containing nucleoside triphosphate hydrolases"/>
    <property type="match status" value="1"/>
</dbReference>
<feature type="domain" description="ATPase AAA-type core" evidence="1">
    <location>
        <begin position="526"/>
        <end position="693"/>
    </location>
</feature>
<feature type="domain" description="Rad50/SbcC-type AAA" evidence="2">
    <location>
        <begin position="89"/>
        <end position="272"/>
    </location>
</feature>
<evidence type="ECO:0000313" key="3">
    <source>
        <dbReference type="EMBL" id="USD20456.1"/>
    </source>
</evidence>
<dbReference type="InterPro" id="IPR003959">
    <property type="entry name" value="ATPase_AAA_core"/>
</dbReference>
<sequence>MIHAEYLRFLQTLNEGTVTDDERKLANLIVQNLDDLIPLGTHQGQRIRAVVQLAQNNWNNLSAEIQPLSEDLAVDNSPITQLKSLSVGPFRGFSREEHFDLSSNLVLIYGPNGTGKSSFCEALEYSLLGNVAEAESKRFRDQQRYLRNAYVDSFSAPKLLGLNAEGQEIPVISDDALYRFCFVEKNRIDNFSRIAAQVPAKQTELISTLFGLDSFTEFVRKFTAEIDPRYIDLVGQKATLLAQKRQALDGAKQQLKTNNAELVRISTDEQALASNYREGSDFNQVVLELLGGDESVGLISQIESELQQPLPIKSSLSLAKLDDLGGKVANHLNEVASIRQELASASQQLSYKNLYDAVTQVQQSSPNNCPACKTPLNRVAVNPFIHSSEELKKLQHLAERQQLLQQLEQTTNQELLLLTQIVNTCCSRFYKNVLTYYQVSPNLQENIEWWNRLQQPSQDGYTVWQHLRSQVQQLEGADKEVAQATQLRATKQTELNRLREFSRNITVLQTQRQTASQAIQAAQRTIANFDVENAQLIADVQAEIASIQRNQTISRAYTKLVARLNFYKDALPAQLVADLGEKVVQLYNSFNRNDLPSELLAKVQLPLAQNQRLEISFQNNPDQFYDPLHVLSEGHIRCIGLAILLSKNLKENCPVLIFDDPVNAIDDDHRESIRRTLFEDQYFSEKQIILTCHGEEFFKDIHNLLPAQSAAQSQSLAFLPKLDESHIRVDFNCAPRNYIIAAREHFDRNEVREALSKSRKAMESLTKGKVWRYVSKFGDGNLSLKLRSHNAPIELRNLSEQLKAKIGKANFSDPDKSKIFDPLNSLVGMSGDSREWRYLNKGTHEENDRAEFDRNTVSTIILALESLDQAL</sequence>
<gene>
    <name evidence="3" type="ORF">MJO52_15430</name>
</gene>
<dbReference type="InterPro" id="IPR027417">
    <property type="entry name" value="P-loop_NTPase"/>
</dbReference>
<evidence type="ECO:0000259" key="2">
    <source>
        <dbReference type="Pfam" id="PF13476"/>
    </source>
</evidence>
<dbReference type="RefSeq" id="WP_252082820.1">
    <property type="nucleotide sequence ID" value="NZ_CP092418.1"/>
</dbReference>
<dbReference type="Pfam" id="PF13476">
    <property type="entry name" value="AAA_23"/>
    <property type="match status" value="1"/>
</dbReference>
<dbReference type="PANTHER" id="PTHR32182">
    <property type="entry name" value="DNA REPLICATION AND REPAIR PROTEIN RECF"/>
    <property type="match status" value="1"/>
</dbReference>
<dbReference type="EMBL" id="CP092418">
    <property type="protein sequence ID" value="USD20456.1"/>
    <property type="molecule type" value="Genomic_DNA"/>
</dbReference>